<dbReference type="InterPro" id="IPR049372">
    <property type="entry name" value="PPP1R21_C"/>
</dbReference>
<dbReference type="EnsemblMetazoa" id="AFUN010187-RA">
    <property type="protein sequence ID" value="AFUN010187-PA"/>
    <property type="gene ID" value="AFUN010187"/>
</dbReference>
<dbReference type="Pfam" id="PF21636">
    <property type="entry name" value="PPP1R21_C"/>
    <property type="match status" value="1"/>
</dbReference>
<dbReference type="PANTHER" id="PTHR21448">
    <property type="entry name" value="SMOOTH MUSCLE MYOSIN HEAVY CHAIN-RELATED"/>
    <property type="match status" value="1"/>
</dbReference>
<dbReference type="PANTHER" id="PTHR21448:SF0">
    <property type="entry name" value="PROTEIN PHOSPHATASE 1 REGULATORY SUBUNIT 21"/>
    <property type="match status" value="1"/>
</dbReference>
<dbReference type="STRING" id="62324.A0A182RV77"/>
<accession>A0A182RV77</accession>
<feature type="coiled-coil region" evidence="1">
    <location>
        <begin position="126"/>
        <end position="181"/>
    </location>
</feature>
<keyword evidence="1" id="KW-0175">Coiled coil</keyword>
<dbReference type="GO" id="GO:0016020">
    <property type="term" value="C:membrane"/>
    <property type="evidence" value="ECO:0007669"/>
    <property type="project" value="TreeGrafter"/>
</dbReference>
<dbReference type="SMART" id="SM01254">
    <property type="entry name" value="KLRAQ"/>
    <property type="match status" value="1"/>
</dbReference>
<name>A0A182RV77_ANOFN</name>
<dbReference type="GO" id="GO:0005769">
    <property type="term" value="C:early endosome"/>
    <property type="evidence" value="ECO:0007669"/>
    <property type="project" value="TreeGrafter"/>
</dbReference>
<proteinExistence type="predicted"/>
<evidence type="ECO:0000256" key="2">
    <source>
        <dbReference type="SAM" id="MobiDB-lite"/>
    </source>
</evidence>
<dbReference type="AlphaFoldDB" id="A0A182RV77"/>
<dbReference type="RefSeq" id="XP_049286302.1">
    <property type="nucleotide sequence ID" value="XM_049430345.1"/>
</dbReference>
<feature type="region of interest" description="Disordered" evidence="2">
    <location>
        <begin position="210"/>
        <end position="230"/>
    </location>
</feature>
<protein>
    <submittedName>
        <fullName evidence="4">KLRAQ domain-containing protein</fullName>
    </submittedName>
</protein>
<dbReference type="OrthoDB" id="5566667at2759"/>
<dbReference type="Gene3D" id="1.20.5.4090">
    <property type="match status" value="1"/>
</dbReference>
<organism evidence="4">
    <name type="scientific">Anopheles funestus</name>
    <name type="common">African malaria mosquito</name>
    <dbReference type="NCBI Taxonomy" id="62324"/>
    <lineage>
        <taxon>Eukaryota</taxon>
        <taxon>Metazoa</taxon>
        <taxon>Ecdysozoa</taxon>
        <taxon>Arthropoda</taxon>
        <taxon>Hexapoda</taxon>
        <taxon>Insecta</taxon>
        <taxon>Pterygota</taxon>
        <taxon>Neoptera</taxon>
        <taxon>Endopterygota</taxon>
        <taxon>Diptera</taxon>
        <taxon>Nematocera</taxon>
        <taxon>Culicoidea</taxon>
        <taxon>Culicidae</taxon>
        <taxon>Anophelinae</taxon>
        <taxon>Anopheles</taxon>
    </lineage>
</organism>
<feature type="coiled-coil region" evidence="1">
    <location>
        <begin position="339"/>
        <end position="384"/>
    </location>
</feature>
<feature type="domain" description="Protein phosphatase 1 regulatory subunit 21 N-terminal" evidence="3">
    <location>
        <begin position="13"/>
        <end position="119"/>
    </location>
</feature>
<sequence>METMEAENSNKYQKLATEYSKLRAQASVLKRAVLDEQNKNSTLRDSLRLKEATLRKSEQEVDSLGFRNKQLERRVAALQENLEHELKKVSGGKTLKTKSSNNDLNAVPGSEATVIAEELQKKILENAQLSNSVEDKSAEVKQLQNRIESLNRELQQQTTVEQKLRKELELLTVRNSELESKVSEAASTIGSEDGLSVTTDVENHYNHFTASSNSASQVQNNGTNNNNNTTAVSQDDRVVFLEKELNHWRAQYELLKIETSSHIRKAPKAEQKEDIFSHGADGTNRTLEDNQQQNEVQTREQKLTACFTKSIEELFHDKCRAESKLASHFIECQRLQTHLDVFKNRLKERDEANREEERRYRIIEDELSRTRLNYEEQISVLTEQVISLSDQLANAK</sequence>
<evidence type="ECO:0000313" key="4">
    <source>
        <dbReference type="EnsemblMetazoa" id="AFUN010187-PA"/>
    </source>
</evidence>
<dbReference type="InterPro" id="IPR040024">
    <property type="entry name" value="PPP1R21"/>
</dbReference>
<dbReference type="VEuPathDB" id="VectorBase:AFUN2_003138"/>
<dbReference type="InterPro" id="IPR019343">
    <property type="entry name" value="PPP1R21_N"/>
</dbReference>
<reference evidence="4" key="1">
    <citation type="submission" date="2020-05" db="UniProtKB">
        <authorList>
            <consortium name="EnsemblMetazoa"/>
        </authorList>
    </citation>
    <scope>IDENTIFICATION</scope>
    <source>
        <strain evidence="4">FUMOZ</strain>
    </source>
</reference>
<evidence type="ECO:0000256" key="1">
    <source>
        <dbReference type="SAM" id="Coils"/>
    </source>
</evidence>
<dbReference type="GeneID" id="125765327"/>
<dbReference type="KEGG" id="afun:125765327"/>
<dbReference type="Pfam" id="PF10205">
    <property type="entry name" value="KLRAQ"/>
    <property type="match status" value="1"/>
</dbReference>
<evidence type="ECO:0000259" key="3">
    <source>
        <dbReference type="SMART" id="SM01254"/>
    </source>
</evidence>
<dbReference type="VEuPathDB" id="VectorBase:AFUN010187"/>
<feature type="coiled-coil region" evidence="1">
    <location>
        <begin position="12"/>
        <end position="88"/>
    </location>
</feature>